<keyword evidence="6 8" id="KW-1133">Transmembrane helix</keyword>
<dbReference type="EMBL" id="JAAVVJ010000012">
    <property type="protein sequence ID" value="KAF7211313.1"/>
    <property type="molecule type" value="Genomic_DNA"/>
</dbReference>
<dbReference type="FunFam" id="1.20.1560.10:FF:000058">
    <property type="entry name" value="ABC transporter B family member 25"/>
    <property type="match status" value="1"/>
</dbReference>
<accession>A0A9D3BLT2</accession>
<organism evidence="11 12">
    <name type="scientific">Nothobranchius furzeri</name>
    <name type="common">Turquoise killifish</name>
    <dbReference type="NCBI Taxonomy" id="105023"/>
    <lineage>
        <taxon>Eukaryota</taxon>
        <taxon>Metazoa</taxon>
        <taxon>Chordata</taxon>
        <taxon>Craniata</taxon>
        <taxon>Vertebrata</taxon>
        <taxon>Euteleostomi</taxon>
        <taxon>Actinopterygii</taxon>
        <taxon>Neopterygii</taxon>
        <taxon>Teleostei</taxon>
        <taxon>Neoteleostei</taxon>
        <taxon>Acanthomorphata</taxon>
        <taxon>Ovalentaria</taxon>
        <taxon>Atherinomorphae</taxon>
        <taxon>Cyprinodontiformes</taxon>
        <taxon>Nothobranchiidae</taxon>
        <taxon>Nothobranchius</taxon>
    </lineage>
</organism>
<evidence type="ECO:0000256" key="4">
    <source>
        <dbReference type="ARBA" id="ARBA00022741"/>
    </source>
</evidence>
<feature type="transmembrane region" description="Helical" evidence="8">
    <location>
        <begin position="36"/>
        <end position="56"/>
    </location>
</feature>
<evidence type="ECO:0000256" key="2">
    <source>
        <dbReference type="ARBA" id="ARBA00022448"/>
    </source>
</evidence>
<evidence type="ECO:0000256" key="1">
    <source>
        <dbReference type="ARBA" id="ARBA00004448"/>
    </source>
</evidence>
<dbReference type="InterPro" id="IPR027417">
    <property type="entry name" value="P-loop_NTPase"/>
</dbReference>
<keyword evidence="7 8" id="KW-0472">Membrane</keyword>
<dbReference type="GO" id="GO:0015421">
    <property type="term" value="F:ABC-type oligopeptide transporter activity"/>
    <property type="evidence" value="ECO:0007669"/>
    <property type="project" value="TreeGrafter"/>
</dbReference>
<feature type="transmembrane region" description="Helical" evidence="8">
    <location>
        <begin position="180"/>
        <end position="200"/>
    </location>
</feature>
<dbReference type="PROSITE" id="PS50893">
    <property type="entry name" value="ABC_TRANSPORTER_2"/>
    <property type="match status" value="1"/>
</dbReference>
<evidence type="ECO:0000313" key="12">
    <source>
        <dbReference type="Proteomes" id="UP000822369"/>
    </source>
</evidence>
<name>A0A9D3BLT2_NOTFU</name>
<evidence type="ECO:0000256" key="8">
    <source>
        <dbReference type="SAM" id="Phobius"/>
    </source>
</evidence>
<dbReference type="OrthoDB" id="6500128at2759"/>
<dbReference type="Pfam" id="PF00664">
    <property type="entry name" value="ABC_membrane"/>
    <property type="match status" value="1"/>
</dbReference>
<feature type="transmembrane region" description="Helical" evidence="8">
    <location>
        <begin position="68"/>
        <end position="87"/>
    </location>
</feature>
<evidence type="ECO:0000256" key="5">
    <source>
        <dbReference type="ARBA" id="ARBA00022840"/>
    </source>
</evidence>
<keyword evidence="3 8" id="KW-0812">Transmembrane</keyword>
<dbReference type="SMART" id="SM00382">
    <property type="entry name" value="AAA"/>
    <property type="match status" value="1"/>
</dbReference>
<evidence type="ECO:0000256" key="3">
    <source>
        <dbReference type="ARBA" id="ARBA00022692"/>
    </source>
</evidence>
<dbReference type="FunFam" id="3.40.50.300:FF:000403">
    <property type="entry name" value="ATP-binding cassette sub-family B member 8, mitochondrial"/>
    <property type="match status" value="1"/>
</dbReference>
<evidence type="ECO:0000313" key="11">
    <source>
        <dbReference type="EMBL" id="KAF7211313.1"/>
    </source>
</evidence>
<dbReference type="Gene3D" id="3.40.50.300">
    <property type="entry name" value="P-loop containing nucleotide triphosphate hydrolases"/>
    <property type="match status" value="1"/>
</dbReference>
<gene>
    <name evidence="11" type="ORF">G4P62_017467</name>
</gene>
<dbReference type="Proteomes" id="UP000822369">
    <property type="component" value="Chromosome 12"/>
</dbReference>
<protein>
    <submittedName>
        <fullName evidence="11">Transcript variant X1</fullName>
    </submittedName>
</protein>
<reference evidence="11" key="1">
    <citation type="submission" date="2020-03" db="EMBL/GenBank/DDBJ databases">
        <title>Intra-Species Differences in Population Size shape Life History and Genome Evolution.</title>
        <authorList>
            <person name="Willemsen D."/>
            <person name="Cui R."/>
            <person name="Valenzano D.R."/>
        </authorList>
    </citation>
    <scope>NUCLEOTIDE SEQUENCE</scope>
    <source>
        <strain evidence="11">GRZ</strain>
        <tissue evidence="11">Whole</tissue>
    </source>
</reference>
<dbReference type="GO" id="GO:0005743">
    <property type="term" value="C:mitochondrial inner membrane"/>
    <property type="evidence" value="ECO:0007669"/>
    <property type="project" value="UniProtKB-SubCell"/>
</dbReference>
<dbReference type="PANTHER" id="PTHR43394:SF14">
    <property type="entry name" value="TRANSPORTER 2, ATP BINDING CASSETTE SUBFAMILY B"/>
    <property type="match status" value="1"/>
</dbReference>
<feature type="domain" description="ABC transporter" evidence="9">
    <location>
        <begin position="527"/>
        <end position="762"/>
    </location>
</feature>
<comment type="caution">
    <text evidence="11">The sequence shown here is derived from an EMBL/GenBank/DDBJ whole genome shotgun (WGS) entry which is preliminary data.</text>
</comment>
<dbReference type="GO" id="GO:0005524">
    <property type="term" value="F:ATP binding"/>
    <property type="evidence" value="ECO:0007669"/>
    <property type="project" value="UniProtKB-KW"/>
</dbReference>
<evidence type="ECO:0000256" key="7">
    <source>
        <dbReference type="ARBA" id="ARBA00023136"/>
    </source>
</evidence>
<dbReference type="Gene3D" id="1.20.1560.10">
    <property type="entry name" value="ABC transporter type 1, transmembrane domain"/>
    <property type="match status" value="2"/>
</dbReference>
<dbReference type="InterPro" id="IPR003439">
    <property type="entry name" value="ABC_transporter-like_ATP-bd"/>
</dbReference>
<proteinExistence type="predicted"/>
<dbReference type="AlphaFoldDB" id="A0A9D3BLT2"/>
<dbReference type="KEGG" id="nfu:107394853"/>
<keyword evidence="2" id="KW-0813">Transport</keyword>
<comment type="subcellular location">
    <subcellularLocation>
        <location evidence="1">Mitochondrion inner membrane</location>
        <topology evidence="1">Multi-pass membrane protein</topology>
    </subcellularLocation>
</comment>
<feature type="domain" description="ABC transmembrane type-1" evidence="10">
    <location>
        <begin position="184"/>
        <end position="494"/>
    </location>
</feature>
<dbReference type="CDD" id="cd18590">
    <property type="entry name" value="ABC_6TM_TAP2"/>
    <property type="match status" value="1"/>
</dbReference>
<dbReference type="InterPro" id="IPR003593">
    <property type="entry name" value="AAA+_ATPase"/>
</dbReference>
<evidence type="ECO:0000259" key="10">
    <source>
        <dbReference type="PROSITE" id="PS50929"/>
    </source>
</evidence>
<dbReference type="InterPro" id="IPR039421">
    <property type="entry name" value="Type_1_exporter"/>
</dbReference>
<dbReference type="PANTHER" id="PTHR43394">
    <property type="entry name" value="ATP-DEPENDENT PERMEASE MDL1, MITOCHONDRIAL"/>
    <property type="match status" value="1"/>
</dbReference>
<evidence type="ECO:0000259" key="9">
    <source>
        <dbReference type="PROSITE" id="PS50893"/>
    </source>
</evidence>
<dbReference type="InterPro" id="IPR036640">
    <property type="entry name" value="ABC1_TM_sf"/>
</dbReference>
<keyword evidence="5" id="KW-0067">ATP-binding</keyword>
<keyword evidence="4" id="KW-0547">Nucleotide-binding</keyword>
<dbReference type="GO" id="GO:0016887">
    <property type="term" value="F:ATP hydrolysis activity"/>
    <property type="evidence" value="ECO:0007669"/>
    <property type="project" value="InterPro"/>
</dbReference>
<dbReference type="InterPro" id="IPR011527">
    <property type="entry name" value="ABC1_TM_dom"/>
</dbReference>
<dbReference type="SUPFAM" id="SSF90123">
    <property type="entry name" value="ABC transporter transmembrane region"/>
    <property type="match status" value="1"/>
</dbReference>
<dbReference type="Pfam" id="PF00005">
    <property type="entry name" value="ABC_tran"/>
    <property type="match status" value="1"/>
</dbReference>
<dbReference type="PROSITE" id="PS50929">
    <property type="entry name" value="ABC_TM1F"/>
    <property type="match status" value="1"/>
</dbReference>
<dbReference type="PIRSF" id="PIRSF002773">
    <property type="entry name" value="ABC_prm/ATPase_B"/>
    <property type="match status" value="1"/>
</dbReference>
<evidence type="ECO:0000256" key="6">
    <source>
        <dbReference type="ARBA" id="ARBA00022989"/>
    </source>
</evidence>
<dbReference type="SUPFAM" id="SSF52540">
    <property type="entry name" value="P-loop containing nucleoside triphosphate hydrolases"/>
    <property type="match status" value="1"/>
</dbReference>
<sequence>MKLKVSSDQTAVTEQVTGGRLQLKMAGKAVTTSHKLLALILAVFIDLSFFYASGFVEINRAFGNLVRLWIFAALRWSAISFTGLLILGDLTPVLIRFITVHSLLPAVLETGTRALHREESQCSQVVDVRCWMVFAGASLGAALFWEITIPDTDEEAESKEQKHKSRVLLMRVLRLYKPDYPLLFGGVVFLSLAALCEMFIPFYTGRVIDVLGSHYQLNEFLSALLFMGLFSMGRCEITFYPNIYLSASVYLIQLTSSYTIYSSVSAGCRGGVLLCAISSFTCRIKVKLFQALTKQEIGFFETIKTGEITSRLSKDTTLMGRTVCLNVNVLLRTFIKTVGMISLMMTLSWKLTFLVLMETPLTGLIQNIYDTHYQRLFQAMQDSMARTNEAANEVVFGIRVVRSFNTNKHEAERYDERLNETRSLKTRRDIVRAVYLLAQRLTGLGMQVLILYYGRLFIQKGQMTTGSLVSFIIYQSDLGGNIRTLTYIFGDMLNSVVAAGKVFNYLDRKPEISTDGELKPDQLRGRISYCGLSFAYPTNPSKTVLQDFSLELKPGQMTALVGPSGEGKSTCVSLLQRLYEPQGGEILLDGQPLKSYDHHFFHKKIAVVSQEPVLFSGSIRDNITYGLNDCSMEEVEDAAGKADAHDFIQTLEKGYDTEVGEGGGQLSKSERQRIGIARALVRQPKVLILDEITSSLDTESENKIQQALASCLDQTLLVIAHRLKTIEKANQIVVVGGGRVKERGTHEELMELKGSYYKLREELFTQTDSPVEA</sequence>